<organism evidence="2 3">
    <name type="scientific">Kroppenstedtia pulmonis</name>
    <dbReference type="NCBI Taxonomy" id="1380685"/>
    <lineage>
        <taxon>Bacteria</taxon>
        <taxon>Bacillati</taxon>
        <taxon>Bacillota</taxon>
        <taxon>Bacilli</taxon>
        <taxon>Bacillales</taxon>
        <taxon>Thermoactinomycetaceae</taxon>
        <taxon>Kroppenstedtia</taxon>
    </lineage>
</organism>
<dbReference type="GO" id="GO:0004497">
    <property type="term" value="F:monooxygenase activity"/>
    <property type="evidence" value="ECO:0007669"/>
    <property type="project" value="TreeGrafter"/>
</dbReference>
<keyword evidence="3" id="KW-1185">Reference proteome</keyword>
<evidence type="ECO:0000313" key="3">
    <source>
        <dbReference type="Proteomes" id="UP000503088"/>
    </source>
</evidence>
<dbReference type="PANTHER" id="PTHR43539">
    <property type="entry name" value="FLAVIN-BINDING MONOOXYGENASE-LIKE PROTEIN (AFU_ORTHOLOGUE AFUA_4G09220)"/>
    <property type="match status" value="1"/>
</dbReference>
<evidence type="ECO:0000256" key="1">
    <source>
        <dbReference type="ARBA" id="ARBA00023002"/>
    </source>
</evidence>
<dbReference type="KEGG" id="kpul:GXN76_07335"/>
<name>A0A7D4BY92_9BACL</name>
<dbReference type="Gene3D" id="3.50.50.60">
    <property type="entry name" value="FAD/NAD(P)-binding domain"/>
    <property type="match status" value="1"/>
</dbReference>
<accession>A0A7D4BY92</accession>
<protein>
    <submittedName>
        <fullName evidence="2">YpdA family putative bacillithiol disulfide reductase</fullName>
    </submittedName>
</protein>
<dbReference type="NCBIfam" id="TIGR04018">
    <property type="entry name" value="Bthiol_YpdA"/>
    <property type="match status" value="1"/>
</dbReference>
<proteinExistence type="predicted"/>
<reference evidence="2 3" key="1">
    <citation type="submission" date="2020-01" db="EMBL/GenBank/DDBJ databases">
        <authorList>
            <person name="Gulvik C.A."/>
            <person name="Batra D.G."/>
        </authorList>
    </citation>
    <scope>NUCLEOTIDE SEQUENCE [LARGE SCALE GENOMIC DNA]</scope>
    <source>
        <strain evidence="2 3">W9323</strain>
    </source>
</reference>
<dbReference type="PRINTS" id="PR00368">
    <property type="entry name" value="FADPNR"/>
</dbReference>
<dbReference type="Proteomes" id="UP000503088">
    <property type="component" value="Chromosome"/>
</dbReference>
<gene>
    <name evidence="2" type="primary">ypdA</name>
    <name evidence="2" type="ORF">GXN76_07335</name>
</gene>
<dbReference type="InterPro" id="IPR050982">
    <property type="entry name" value="Auxin_biosynth/cation_transpt"/>
</dbReference>
<dbReference type="PRINTS" id="PR00469">
    <property type="entry name" value="PNDRDTASEII"/>
</dbReference>
<evidence type="ECO:0000313" key="2">
    <source>
        <dbReference type="EMBL" id="QKG85953.1"/>
    </source>
</evidence>
<keyword evidence="1" id="KW-0560">Oxidoreductase</keyword>
<dbReference type="PANTHER" id="PTHR43539:SF4">
    <property type="entry name" value="BACILLIREDOXIN REDUCTASE BDR"/>
    <property type="match status" value="1"/>
</dbReference>
<dbReference type="GO" id="GO:0050660">
    <property type="term" value="F:flavin adenine dinucleotide binding"/>
    <property type="evidence" value="ECO:0007669"/>
    <property type="project" value="TreeGrafter"/>
</dbReference>
<dbReference type="EMBL" id="CP048104">
    <property type="protein sequence ID" value="QKG85953.1"/>
    <property type="molecule type" value="Genomic_DNA"/>
</dbReference>
<dbReference type="InterPro" id="IPR023856">
    <property type="entry name" value="Bdr"/>
</dbReference>
<dbReference type="InterPro" id="IPR036188">
    <property type="entry name" value="FAD/NAD-bd_sf"/>
</dbReference>
<sequence>MKVEDMIIVGAGPCGLSTAAEAKKQGFNPVVIDKGCLVNSVYHFPTDMQFFSTPELLEIGGLPFITSGEKPNRQEALKYYRAVVKTYQLDVRTYEKVFRIQRDKDIFTVHTESKNGKQAYQTRYLVQATGYYDSPNLLGIPGEDLPKVHHYYKEGHPYSGLNVLVVGGKNSAVDAAMDLYYAGAKVTMVYRRGQFTDSVKAWVKPVIESAIKKGWVDMKWNTHVKEIGRDYVVLEEGGKRYTMENDAVFAMTGYHPKTDMLSYLGVPIDDETGAPVYNPDTMETPTNGLYIAGVIAAGRDANSIFIENGRFHGGKIVADIRRKEDERVS</sequence>
<dbReference type="Pfam" id="PF13738">
    <property type="entry name" value="Pyr_redox_3"/>
    <property type="match status" value="1"/>
</dbReference>
<dbReference type="AlphaFoldDB" id="A0A7D4BY92"/>
<dbReference type="SUPFAM" id="SSF51905">
    <property type="entry name" value="FAD/NAD(P)-binding domain"/>
    <property type="match status" value="1"/>
</dbReference>